<reference evidence="3 4" key="1">
    <citation type="submission" date="2013-08" db="EMBL/GenBank/DDBJ databases">
        <title>Intrasporangium oryzae NRRL B-24470.</title>
        <authorList>
            <person name="Liu H."/>
            <person name="Wang G."/>
        </authorList>
    </citation>
    <scope>NUCLEOTIDE SEQUENCE [LARGE SCALE GENOMIC DNA]</scope>
    <source>
        <strain evidence="3 4">NRRL B-24470</strain>
    </source>
</reference>
<keyword evidence="2" id="KW-0812">Transmembrane</keyword>
<sequence>MSAGSGPVGPAQLGAISHRMDNEQRGRMGVIMDEVRDTVEAPERTETISAFQDHPDALLLAGALAALTALAMKVVRMVRRRRDHARPEAASAGLANDDPDRRPNAAAD</sequence>
<evidence type="ECO:0000313" key="4">
    <source>
        <dbReference type="Proteomes" id="UP000019489"/>
    </source>
</evidence>
<keyword evidence="2" id="KW-1133">Transmembrane helix</keyword>
<protein>
    <submittedName>
        <fullName evidence="3">Uncharacterized protein</fullName>
    </submittedName>
</protein>
<evidence type="ECO:0000313" key="3">
    <source>
        <dbReference type="EMBL" id="EWS99743.1"/>
    </source>
</evidence>
<comment type="caution">
    <text evidence="3">The sequence shown here is derived from an EMBL/GenBank/DDBJ whole genome shotgun (WGS) entry which is preliminary data.</text>
</comment>
<organism evidence="3 4">
    <name type="scientific">Intrasporangium oryzae NRRL B-24470</name>
    <dbReference type="NCBI Taxonomy" id="1386089"/>
    <lineage>
        <taxon>Bacteria</taxon>
        <taxon>Bacillati</taxon>
        <taxon>Actinomycetota</taxon>
        <taxon>Actinomycetes</taxon>
        <taxon>Micrococcales</taxon>
        <taxon>Intrasporangiaceae</taxon>
        <taxon>Intrasporangium</taxon>
    </lineage>
</organism>
<feature type="region of interest" description="Disordered" evidence="1">
    <location>
        <begin position="81"/>
        <end position="108"/>
    </location>
</feature>
<evidence type="ECO:0000256" key="1">
    <source>
        <dbReference type="SAM" id="MobiDB-lite"/>
    </source>
</evidence>
<keyword evidence="2" id="KW-0472">Membrane</keyword>
<keyword evidence="4" id="KW-1185">Reference proteome</keyword>
<dbReference type="STRING" id="1386089.N865_21080"/>
<feature type="compositionally biased region" description="Basic and acidic residues" evidence="1">
    <location>
        <begin position="98"/>
        <end position="108"/>
    </location>
</feature>
<dbReference type="AlphaFoldDB" id="W9G786"/>
<feature type="transmembrane region" description="Helical" evidence="2">
    <location>
        <begin position="57"/>
        <end position="75"/>
    </location>
</feature>
<name>W9G786_9MICO</name>
<accession>W9G786</accession>
<feature type="region of interest" description="Disordered" evidence="1">
    <location>
        <begin position="1"/>
        <end position="27"/>
    </location>
</feature>
<dbReference type="EMBL" id="AWSA01000075">
    <property type="protein sequence ID" value="EWS99743.1"/>
    <property type="molecule type" value="Genomic_DNA"/>
</dbReference>
<evidence type="ECO:0000256" key="2">
    <source>
        <dbReference type="SAM" id="Phobius"/>
    </source>
</evidence>
<proteinExistence type="predicted"/>
<gene>
    <name evidence="3" type="ORF">N865_21080</name>
</gene>
<dbReference type="Proteomes" id="UP000019489">
    <property type="component" value="Unassembled WGS sequence"/>
</dbReference>